<keyword evidence="2" id="KW-1133">Transmembrane helix</keyword>
<gene>
    <name evidence="5" type="ORF">CSSPTR1EN2_LOCUS12706</name>
</gene>
<keyword evidence="2" id="KW-0472">Membrane</keyword>
<dbReference type="PANTHER" id="PTHR24216:SF65">
    <property type="entry name" value="PAXILLIN-LIKE PROTEIN 1"/>
    <property type="match status" value="1"/>
</dbReference>
<evidence type="ECO:0000313" key="5">
    <source>
        <dbReference type="EMBL" id="CAK9215387.1"/>
    </source>
</evidence>
<evidence type="ECO:0000256" key="2">
    <source>
        <dbReference type="SAM" id="Phobius"/>
    </source>
</evidence>
<dbReference type="InterPro" id="IPR025883">
    <property type="entry name" value="Cadherin-like_domain"/>
</dbReference>
<dbReference type="Pfam" id="PF12733">
    <property type="entry name" value="Cadherin-like"/>
    <property type="match status" value="1"/>
</dbReference>
<feature type="region of interest" description="Disordered" evidence="1">
    <location>
        <begin position="91"/>
        <end position="275"/>
    </location>
</feature>
<feature type="signal peptide" evidence="3">
    <location>
        <begin position="1"/>
        <end position="24"/>
    </location>
</feature>
<reference evidence="5" key="1">
    <citation type="submission" date="2024-02" db="EMBL/GenBank/DDBJ databases">
        <authorList>
            <consortium name="ELIXIR-Norway"/>
            <consortium name="Elixir Norway"/>
        </authorList>
    </citation>
    <scope>NUCLEOTIDE SEQUENCE</scope>
</reference>
<keyword evidence="2" id="KW-0812">Transmembrane</keyword>
<name>A0ABP0U8D1_9BRYO</name>
<feature type="domain" description="Cadherin-like beta-sandwich-like" evidence="4">
    <location>
        <begin position="280"/>
        <end position="376"/>
    </location>
</feature>
<feature type="compositionally biased region" description="Pro residues" evidence="1">
    <location>
        <begin position="112"/>
        <end position="275"/>
    </location>
</feature>
<evidence type="ECO:0000259" key="4">
    <source>
        <dbReference type="Pfam" id="PF12733"/>
    </source>
</evidence>
<protein>
    <recommendedName>
        <fullName evidence="4">Cadherin-like beta-sandwich-like domain-containing protein</fullName>
    </recommendedName>
</protein>
<evidence type="ECO:0000256" key="1">
    <source>
        <dbReference type="SAM" id="MobiDB-lite"/>
    </source>
</evidence>
<dbReference type="PANTHER" id="PTHR24216">
    <property type="entry name" value="PAXILLIN-RELATED"/>
    <property type="match status" value="1"/>
</dbReference>
<proteinExistence type="predicted"/>
<organism evidence="5 6">
    <name type="scientific">Sphagnum troendelagicum</name>
    <dbReference type="NCBI Taxonomy" id="128251"/>
    <lineage>
        <taxon>Eukaryota</taxon>
        <taxon>Viridiplantae</taxon>
        <taxon>Streptophyta</taxon>
        <taxon>Embryophyta</taxon>
        <taxon>Bryophyta</taxon>
        <taxon>Sphagnophytina</taxon>
        <taxon>Sphagnopsida</taxon>
        <taxon>Sphagnales</taxon>
        <taxon>Sphagnaceae</taxon>
        <taxon>Sphagnum</taxon>
    </lineage>
</organism>
<keyword evidence="3" id="KW-0732">Signal</keyword>
<keyword evidence="6" id="KW-1185">Reference proteome</keyword>
<sequence length="449" mass="47574">MQGVRVICFLLLCSIWTLLPSVTEQRSLEEAYNDDDDLRKESDLLVKKLHGISRWNGVDNREEEDSGGAQHVDMIWDLPAVIASSLSLASSHLADPAPEEDEPPPPPDDEPPPPSPPPLSPSPPPPSPSPPPPTHSPPPPSPPPPTTSAPPPSPPPPFPSPPPPTPSPPPPSPPPPPPPSPSPPPPSPPPPFPSPPPPPPSPPPPSPSPPPPSPSPPPPSPSPPPPFPSPPPPSPSPPPPPSPSPPPPSASPPPPSPPPPSPPPPPPSPPPPPPPPLITLSNLVVSQGAILLPPFDAHVFSYRTSVAEYVSAIRITAYLPADSKDYEIKVNTMSIRSGEESPPLQIGGNEETVEFAIHVSAAEHRPVVYSLSVYREKKMIFWWKVLKWILIVLLAILVIGGILYCCFAFLRGTRALGWWPFGYFTRQQQAGVEPDPSPLLAETSESSQP</sequence>
<feature type="transmembrane region" description="Helical" evidence="2">
    <location>
        <begin position="388"/>
        <end position="410"/>
    </location>
</feature>
<evidence type="ECO:0000313" key="6">
    <source>
        <dbReference type="Proteomes" id="UP001497512"/>
    </source>
</evidence>
<evidence type="ECO:0000256" key="3">
    <source>
        <dbReference type="SAM" id="SignalP"/>
    </source>
</evidence>
<dbReference type="Proteomes" id="UP001497512">
    <property type="component" value="Chromosome 2"/>
</dbReference>
<dbReference type="EMBL" id="OZ019894">
    <property type="protein sequence ID" value="CAK9215387.1"/>
    <property type="molecule type" value="Genomic_DNA"/>
</dbReference>
<feature type="chain" id="PRO_5046217302" description="Cadherin-like beta-sandwich-like domain-containing protein" evidence="3">
    <location>
        <begin position="25"/>
        <end position="449"/>
    </location>
</feature>
<accession>A0ABP0U8D1</accession>
<dbReference type="PRINTS" id="PR01217">
    <property type="entry name" value="PRICHEXTENSN"/>
</dbReference>
<feature type="compositionally biased region" description="Acidic residues" evidence="1">
    <location>
        <begin position="97"/>
        <end position="111"/>
    </location>
</feature>